<evidence type="ECO:0000313" key="2">
    <source>
        <dbReference type="EMBL" id="MBC5781523.1"/>
    </source>
</evidence>
<evidence type="ECO:0000256" key="1">
    <source>
        <dbReference type="SAM" id="Phobius"/>
    </source>
</evidence>
<protein>
    <submittedName>
        <fullName evidence="2">Uncharacterized protein</fullName>
    </submittedName>
</protein>
<proteinExistence type="predicted"/>
<keyword evidence="1" id="KW-0472">Membrane</keyword>
<comment type="caution">
    <text evidence="2">The sequence shown here is derived from an EMBL/GenBank/DDBJ whole genome shotgun (WGS) entry which is preliminary data.</text>
</comment>
<reference evidence="2" key="1">
    <citation type="submission" date="2020-08" db="EMBL/GenBank/DDBJ databases">
        <title>Ramlibacter sp. USB13 16S ribosomal RNA gene genome sequencing and assembly.</title>
        <authorList>
            <person name="Kang M."/>
        </authorList>
    </citation>
    <scope>NUCLEOTIDE SEQUENCE</scope>
    <source>
        <strain evidence="2">USB13</strain>
    </source>
</reference>
<dbReference type="AlphaFoldDB" id="A0A923MLU9"/>
<dbReference type="RefSeq" id="WP_187074278.1">
    <property type="nucleotide sequence ID" value="NZ_JACORT010000001.1"/>
</dbReference>
<organism evidence="2 3">
    <name type="scientific">Ramlibacter cellulosilyticus</name>
    <dbReference type="NCBI Taxonomy" id="2764187"/>
    <lineage>
        <taxon>Bacteria</taxon>
        <taxon>Pseudomonadati</taxon>
        <taxon>Pseudomonadota</taxon>
        <taxon>Betaproteobacteria</taxon>
        <taxon>Burkholderiales</taxon>
        <taxon>Comamonadaceae</taxon>
        <taxon>Ramlibacter</taxon>
    </lineage>
</organism>
<feature type="transmembrane region" description="Helical" evidence="1">
    <location>
        <begin position="9"/>
        <end position="29"/>
    </location>
</feature>
<dbReference type="EMBL" id="JACORT010000001">
    <property type="protein sequence ID" value="MBC5781523.1"/>
    <property type="molecule type" value="Genomic_DNA"/>
</dbReference>
<keyword evidence="1" id="KW-0812">Transmembrane</keyword>
<keyword evidence="3" id="KW-1185">Reference proteome</keyword>
<evidence type="ECO:0000313" key="3">
    <source>
        <dbReference type="Proteomes" id="UP000608513"/>
    </source>
</evidence>
<accession>A0A923MLU9</accession>
<dbReference type="Proteomes" id="UP000608513">
    <property type="component" value="Unassembled WGS sequence"/>
</dbReference>
<sequence length="180" mass="19377">MSGSNRRRGVLWLGVVLAVAVFALVFVLGRGIESRRDAAWQQAAERLQGTFRSGTSCAELERFGTPAPWAEWASDGELQCLRAIHGAAGGEPWALVQVRYSVRQRRGEEQPDAWYEVTVAALRRPGAAEGLSPVPAPEGHVAVRNAHSLFVWKKGSPGAGASLDASDLPQLLQAARRVPS</sequence>
<gene>
    <name evidence="2" type="ORF">H8N03_01120</name>
</gene>
<name>A0A923MLU9_9BURK</name>
<keyword evidence="1" id="KW-1133">Transmembrane helix</keyword>